<feature type="region of interest" description="Disordered" evidence="17">
    <location>
        <begin position="1411"/>
        <end position="1464"/>
    </location>
</feature>
<evidence type="ECO:0000313" key="19">
    <source>
        <dbReference type="EMBL" id="KOS13872.1"/>
    </source>
</evidence>
<dbReference type="Proteomes" id="UP000037751">
    <property type="component" value="Unassembled WGS sequence"/>
</dbReference>
<feature type="compositionally biased region" description="Polar residues" evidence="17">
    <location>
        <begin position="775"/>
        <end position="804"/>
    </location>
</feature>
<feature type="compositionally biased region" description="Low complexity" evidence="17">
    <location>
        <begin position="1322"/>
        <end position="1333"/>
    </location>
</feature>
<dbReference type="GeneID" id="28728107"/>
<evidence type="ECO:0000313" key="20">
    <source>
        <dbReference type="Proteomes" id="UP000037751"/>
    </source>
</evidence>
<feature type="compositionally biased region" description="Polar residues" evidence="17">
    <location>
        <begin position="546"/>
        <end position="556"/>
    </location>
</feature>
<feature type="compositionally biased region" description="Polar residues" evidence="17">
    <location>
        <begin position="1122"/>
        <end position="1145"/>
    </location>
</feature>
<feature type="region of interest" description="Disordered" evidence="17">
    <location>
        <begin position="721"/>
        <end position="826"/>
    </location>
</feature>
<feature type="region of interest" description="Disordered" evidence="17">
    <location>
        <begin position="527"/>
        <end position="566"/>
    </location>
</feature>
<keyword evidence="12" id="KW-0472">Membrane</keyword>
<feature type="disulfide bond" evidence="16">
    <location>
        <begin position="1519"/>
        <end position="1549"/>
    </location>
</feature>
<feature type="region of interest" description="Disordered" evidence="17">
    <location>
        <begin position="601"/>
        <end position="622"/>
    </location>
</feature>
<feature type="region of interest" description="Disordered" evidence="17">
    <location>
        <begin position="428"/>
        <end position="484"/>
    </location>
</feature>
<accession>A0A0N0RS63</accession>
<evidence type="ECO:0000256" key="17">
    <source>
        <dbReference type="SAM" id="MobiDB-lite"/>
    </source>
</evidence>
<keyword evidence="10" id="KW-0249">Electron transport</keyword>
<dbReference type="GO" id="GO:0005758">
    <property type="term" value="C:mitochondrial intermembrane space"/>
    <property type="evidence" value="ECO:0007669"/>
    <property type="project" value="UniProtKB-SubCell"/>
</dbReference>
<name>A0A0N0RS63_9BASI</name>
<evidence type="ECO:0000256" key="7">
    <source>
        <dbReference type="ARBA" id="ARBA00022448"/>
    </source>
</evidence>
<dbReference type="VEuPathDB" id="FungiDB:Malapachy_1734"/>
<feature type="compositionally biased region" description="Low complexity" evidence="17">
    <location>
        <begin position="429"/>
        <end position="456"/>
    </location>
</feature>
<feature type="compositionally biased region" description="Basic and acidic residues" evidence="17">
    <location>
        <begin position="108"/>
        <end position="117"/>
    </location>
</feature>
<feature type="compositionally biased region" description="Low complexity" evidence="17">
    <location>
        <begin position="876"/>
        <end position="887"/>
    </location>
</feature>
<organism evidence="19 20">
    <name type="scientific">Malassezia pachydermatis</name>
    <dbReference type="NCBI Taxonomy" id="77020"/>
    <lineage>
        <taxon>Eukaryota</taxon>
        <taxon>Fungi</taxon>
        <taxon>Dikarya</taxon>
        <taxon>Basidiomycota</taxon>
        <taxon>Ustilaginomycotina</taxon>
        <taxon>Malasseziomycetes</taxon>
        <taxon>Malasseziales</taxon>
        <taxon>Malasseziaceae</taxon>
        <taxon>Malassezia</taxon>
    </lineage>
</organism>
<keyword evidence="11" id="KW-0496">Mitochondrion</keyword>
<feature type="region of interest" description="Disordered" evidence="17">
    <location>
        <begin position="313"/>
        <end position="416"/>
    </location>
</feature>
<feature type="compositionally biased region" description="Polar residues" evidence="17">
    <location>
        <begin position="1030"/>
        <end position="1042"/>
    </location>
</feature>
<feature type="region of interest" description="Disordered" evidence="17">
    <location>
        <begin position="876"/>
        <end position="1065"/>
    </location>
</feature>
<feature type="region of interest" description="Disordered" evidence="17">
    <location>
        <begin position="1314"/>
        <end position="1339"/>
    </location>
</feature>
<sequence>MSEDGRSSSGSRVGHYPLNHTLVDVPSGAPRRSGSSSGRYSRPGSAGSGGSQTSKPMPFTQARPSSSRQSMDEPHEPVSESSSGLRHAMRQARHMFPFRRTLPSDESDSGHNYERTSQRHASSSSSHTGTVSYASETLELPPLQRNDSNTSHHSRTSSGASGHTTPSRTGSLQRNIRPYPVQEIPEPANSSSVEAVAPGPASTAPTTITPFSIPPPPPPPPPSEAVPDKRTLFLRARTKSIDHMHRFLNLRNLAKEGKEKMKGKKKKQETAAMIPTSAAPDASTTSMEISPPVQRDRADSNASLTLPAMSALQEERGVVSPSADESVTADLDPVSSAEPPLSSQILSSGTGVHASPGLHPTAPSPLTLRNGPGTNGGAPMTPLSISPAGSLVSGLSTLPMTSTDVSTPPTSSSAPLVLDEADTSLSKQLPSVPASLSVSSSSSSSPSLTSAPGSPSTSPPVPATAETDAPPKGEAGPFLSPSTSTAGVVAAASPAHSPMKAVSSAYSITSADTQNSLTSLATANEMVSDSLSASPERVRRRRSRSLQGDVSATSAWSLPRGPSVAEDVAQEADEGETVVHATSASEPAATETDGFSATAADGRLETPMDGSTPLRSTPTHGMASQMESMGLHSDTVAVLMQDDMLIDPNWEAWHSSAQPTPTLERGAQDLLDNLGLDDLEVGTHTHSPVLPSPVEETHGDDAGIVHGVTTDMSVMIVPSATSPASKHLRTDSPHRQPLSNDGIFSVTSAPPMSSRTPPPPPSLTEHGNQEAVMPLSTSASTSPTKTQGSGGPRTSSLRGTQRSPSPTPKGPKAALSMVPGRTPSPKLPVPMAHTCSAPAAENSGHTDGIEITSLADTRTRPINRILEPLNIRALASTTTSTSSTLTSDLEPDSAPATLPTPWSMRFRSKGTETQDLSSSTTSGPWALSAGISPTRSSMDDETHWAQPRRPSEDDPLRARPPLRTSKSSGLLSVMASQAHRIKKNAREAWPPGGVDDLEAPVATSVDDDDASWRGRSKLTRSDGTDLPAASPSSAHELSSTTKEPPKSDTPTRMYRSRRNKSQPTLRIVDDREFLEALEQVRMQHKERLANRERAKSSRKASMPNLRPSPSSTRRPPMPSSRGNSQHNITTADNTPLRSRASSTGSRAELEPLRLANVATPDIHTSTPDVSTSFLDLDSVGSESPTYVSDDDSSVPMPGASQMFSILSPTTSSTLLPVDSTHGENVDQVDGSEGHSLSSDHSEPIVNELGIGHTTGNAPSAPFTNDDAWKKEVKALFLIRELVQTERSYAAHLESLLIVVLKWTGTTSSTRLTTNVLMPTHPSSSSQSSASSLSTPLRAQTSAPVPPHLLTLRKMLPQLISVSRTLVYSIEESPTSEGVAQAFLSLRPRLEDVHMSWHAVVGSTLRALRITESSKSKSKGRLGRVPVAPTMVEPMRRPPRSDLSSSESTLDSERRDKSRAEPAPKELSAVDVAIMPTQRIPRYVLMLRDLLSHTSPDTAAFSALETALQSVQELGRPSRCFSFWQDFRKCYISSDSPSECSLQKDDYLECLHHTKELERAHALQSRMIEVQQEESKQAREKAKVNGLSGLRLGLINIDEMESDSKDEPAKSEDGQSEDGQSEDGQSKDEPEEAAPDAEQESEEAPASEDSSGDDKDEAKEDDA</sequence>
<feature type="region of interest" description="Disordered" evidence="17">
    <location>
        <begin position="1"/>
        <end position="227"/>
    </location>
</feature>
<comment type="subunit">
    <text evidence="5">Mammalian complex I is composed of 45 different subunits. This is a component of the iron-sulfur (IP) fragment of the enzyme.</text>
</comment>
<feature type="compositionally biased region" description="Low complexity" evidence="17">
    <location>
        <begin position="26"/>
        <end position="45"/>
    </location>
</feature>
<dbReference type="SUPFAM" id="SSF48065">
    <property type="entry name" value="DBL homology domain (DH-domain)"/>
    <property type="match status" value="1"/>
</dbReference>
<feature type="compositionally biased region" description="Polar residues" evidence="17">
    <location>
        <begin position="911"/>
        <end position="923"/>
    </location>
</feature>
<evidence type="ECO:0000256" key="11">
    <source>
        <dbReference type="ARBA" id="ARBA00023128"/>
    </source>
</evidence>
<comment type="subcellular location">
    <subcellularLocation>
        <location evidence="3">Mitochondrion inner membrane</location>
        <topology evidence="3">Peripheral membrane protein</topology>
    </subcellularLocation>
    <subcellularLocation>
        <location evidence="2">Mitochondrion intermembrane space</location>
    </subcellularLocation>
</comment>
<evidence type="ECO:0000256" key="6">
    <source>
        <dbReference type="ARBA" id="ARBA00013482"/>
    </source>
</evidence>
<dbReference type="RefSeq" id="XP_017991504.1">
    <property type="nucleotide sequence ID" value="XM_018136232.1"/>
</dbReference>
<dbReference type="PANTHER" id="PTHR15224">
    <property type="entry name" value="NADH DEHYDROGENASE [UBIQUINONE] IRON-SULFUR PROTEIN 5"/>
    <property type="match status" value="1"/>
</dbReference>
<evidence type="ECO:0000256" key="12">
    <source>
        <dbReference type="ARBA" id="ARBA00023136"/>
    </source>
</evidence>
<protein>
    <recommendedName>
        <fullName evidence="6">NADH dehydrogenase [ubiquinone] iron-sulfur protein 5</fullName>
    </recommendedName>
    <alternativeName>
        <fullName evidence="14">Complex I-15 kDa</fullName>
    </alternativeName>
    <alternativeName>
        <fullName evidence="15">NADH-ubiquinone oxidoreductase 15 kDa subunit</fullName>
    </alternativeName>
</protein>
<dbReference type="PANTHER" id="PTHR15224:SF1">
    <property type="entry name" value="NADH DEHYDROGENASE [UBIQUINONE] IRON-SULFUR PROTEIN 5"/>
    <property type="match status" value="1"/>
</dbReference>
<feature type="region of interest" description="Disordered" evidence="17">
    <location>
        <begin position="1599"/>
        <end position="1662"/>
    </location>
</feature>
<feature type="compositionally biased region" description="Basic and acidic residues" evidence="17">
    <location>
        <begin position="1450"/>
        <end position="1463"/>
    </location>
</feature>
<comment type="caution">
    <text evidence="19">The sequence shown here is derived from an EMBL/GenBank/DDBJ whole genome shotgun (WGS) entry which is preliminary data.</text>
</comment>
<dbReference type="GO" id="GO:0005085">
    <property type="term" value="F:guanyl-nucleotide exchange factor activity"/>
    <property type="evidence" value="ECO:0007669"/>
    <property type="project" value="InterPro"/>
</dbReference>
<dbReference type="GO" id="GO:0005743">
    <property type="term" value="C:mitochondrial inner membrane"/>
    <property type="evidence" value="ECO:0007669"/>
    <property type="project" value="UniProtKB-SubCell"/>
</dbReference>
<feature type="compositionally biased region" description="Basic and acidic residues" evidence="17">
    <location>
        <begin position="1601"/>
        <end position="1612"/>
    </location>
</feature>
<reference evidence="19 20" key="1">
    <citation type="submission" date="2015-07" db="EMBL/GenBank/DDBJ databases">
        <title>Draft Genome Sequence of Malassezia furfur CBS1878 and Malassezia pachydermatis CBS1879.</title>
        <authorList>
            <person name="Triana S."/>
            <person name="Ohm R."/>
            <person name="Gonzalez A."/>
            <person name="DeCock H."/>
            <person name="Restrepo S."/>
            <person name="Celis A."/>
        </authorList>
    </citation>
    <scope>NUCLEOTIDE SEQUENCE [LARGE SCALE GENOMIC DNA]</scope>
    <source>
        <strain evidence="19 20">CBS 1879</strain>
    </source>
</reference>
<evidence type="ECO:0000256" key="3">
    <source>
        <dbReference type="ARBA" id="ARBA00004637"/>
    </source>
</evidence>
<keyword evidence="7" id="KW-0813">Transport</keyword>
<proteinExistence type="inferred from homology"/>
<dbReference type="OrthoDB" id="660555at2759"/>
<feature type="region of interest" description="Disordered" evidence="17">
    <location>
        <begin position="1084"/>
        <end position="1193"/>
    </location>
</feature>
<feature type="compositionally biased region" description="Low complexity" evidence="17">
    <location>
        <begin position="197"/>
        <end position="211"/>
    </location>
</feature>
<dbReference type="PROSITE" id="PS50010">
    <property type="entry name" value="DH_2"/>
    <property type="match status" value="1"/>
</dbReference>
<evidence type="ECO:0000256" key="10">
    <source>
        <dbReference type="ARBA" id="ARBA00022982"/>
    </source>
</evidence>
<feature type="domain" description="DH" evidence="18">
    <location>
        <begin position="1273"/>
        <end position="1513"/>
    </location>
</feature>
<feature type="compositionally biased region" description="Polar residues" evidence="17">
    <location>
        <begin position="145"/>
        <end position="174"/>
    </location>
</feature>
<dbReference type="STRING" id="77020.A0A0N0RS63"/>
<keyword evidence="8" id="KW-0679">Respiratory chain</keyword>
<dbReference type="InterPro" id="IPR000219">
    <property type="entry name" value="DH_dom"/>
</dbReference>
<dbReference type="Pfam" id="PF00621">
    <property type="entry name" value="RhoGEF"/>
    <property type="match status" value="1"/>
</dbReference>
<dbReference type="Gene3D" id="1.20.900.10">
    <property type="entry name" value="Dbl homology (DH) domain"/>
    <property type="match status" value="1"/>
</dbReference>
<dbReference type="EMBL" id="LGAV01000005">
    <property type="protein sequence ID" value="KOS13872.1"/>
    <property type="molecule type" value="Genomic_DNA"/>
</dbReference>
<feature type="compositionally biased region" description="Basic and acidic residues" evidence="17">
    <location>
        <begin position="1084"/>
        <end position="1095"/>
    </location>
</feature>
<feature type="region of interest" description="Disordered" evidence="17">
    <location>
        <begin position="256"/>
        <end position="301"/>
    </location>
</feature>
<dbReference type="InterPro" id="IPR019342">
    <property type="entry name" value="NADH_UbQ_OxRdtase_FeS-su5"/>
</dbReference>
<feature type="compositionally biased region" description="Low complexity" evidence="17">
    <location>
        <begin position="399"/>
        <end position="415"/>
    </location>
</feature>
<feature type="compositionally biased region" description="Basic residues" evidence="17">
    <location>
        <begin position="87"/>
        <end position="97"/>
    </location>
</feature>
<evidence type="ECO:0000256" key="13">
    <source>
        <dbReference type="ARBA" id="ARBA00023157"/>
    </source>
</evidence>
<feature type="compositionally biased region" description="Acidic residues" evidence="17">
    <location>
        <begin position="1628"/>
        <end position="1650"/>
    </location>
</feature>
<evidence type="ECO:0000256" key="4">
    <source>
        <dbReference type="ARBA" id="ARBA00007372"/>
    </source>
</evidence>
<evidence type="ECO:0000256" key="5">
    <source>
        <dbReference type="ARBA" id="ARBA00011261"/>
    </source>
</evidence>
<evidence type="ECO:0000259" key="18">
    <source>
        <dbReference type="PROSITE" id="PS50010"/>
    </source>
</evidence>
<evidence type="ECO:0000256" key="9">
    <source>
        <dbReference type="ARBA" id="ARBA00022792"/>
    </source>
</evidence>
<feature type="compositionally biased region" description="Polar residues" evidence="17">
    <location>
        <begin position="341"/>
        <end position="350"/>
    </location>
</feature>
<keyword evidence="20" id="KW-1185">Reference proteome</keyword>
<evidence type="ECO:0000256" key="16">
    <source>
        <dbReference type="PIRSR" id="PIRSR619342-50"/>
    </source>
</evidence>
<feature type="compositionally biased region" description="Low complexity" evidence="17">
    <location>
        <begin position="119"/>
        <end position="135"/>
    </location>
</feature>
<evidence type="ECO:0000256" key="8">
    <source>
        <dbReference type="ARBA" id="ARBA00022660"/>
    </source>
</evidence>
<comment type="similarity">
    <text evidence="4">Belongs to the complex I NDUFS5 subunit family.</text>
</comment>
<evidence type="ECO:0000256" key="15">
    <source>
        <dbReference type="ARBA" id="ARBA00032739"/>
    </source>
</evidence>
<feature type="compositionally biased region" description="Pro residues" evidence="17">
    <location>
        <begin position="212"/>
        <end position="224"/>
    </location>
</feature>
<feature type="disulfide bond" evidence="16">
    <location>
        <begin position="1529"/>
        <end position="1539"/>
    </location>
</feature>
<feature type="compositionally biased region" description="Polar residues" evidence="17">
    <location>
        <begin position="1162"/>
        <end position="1173"/>
    </location>
</feature>
<dbReference type="InterPro" id="IPR035899">
    <property type="entry name" value="DBL_dom_sf"/>
</dbReference>
<dbReference type="GO" id="GO:0032981">
    <property type="term" value="P:mitochondrial respiratory chain complex I assembly"/>
    <property type="evidence" value="ECO:0007669"/>
    <property type="project" value="TreeGrafter"/>
</dbReference>
<dbReference type="CDD" id="cd24141">
    <property type="entry name" value="NDUFS5-like"/>
    <property type="match status" value="1"/>
</dbReference>
<comment type="function">
    <text evidence="1">Accessory subunit of the mitochondrial membrane respiratory chain NADH dehydrogenase (Complex I), that is believed not to be involved in catalysis. Complex I functions in the transfer of electrons from NADH to the respiratory chain. The immediate electron acceptor for the enzyme is believed to be ubiquinone.</text>
</comment>
<feature type="compositionally biased region" description="Basic and acidic residues" evidence="17">
    <location>
        <begin position="937"/>
        <end position="957"/>
    </location>
</feature>
<evidence type="ECO:0000256" key="14">
    <source>
        <dbReference type="ARBA" id="ARBA00031222"/>
    </source>
</evidence>
<evidence type="ECO:0000256" key="2">
    <source>
        <dbReference type="ARBA" id="ARBA00004569"/>
    </source>
</evidence>
<evidence type="ECO:0000256" key="1">
    <source>
        <dbReference type="ARBA" id="ARBA00003195"/>
    </source>
</evidence>
<feature type="compositionally biased region" description="Basic and acidic residues" evidence="17">
    <location>
        <begin position="1651"/>
        <end position="1662"/>
    </location>
</feature>
<keyword evidence="9" id="KW-0999">Mitochondrion inner membrane</keyword>
<keyword evidence="13 16" id="KW-1015">Disulfide bond</keyword>
<gene>
    <name evidence="19" type="ORF">Malapachy_1734</name>
</gene>